<dbReference type="EC" id="2.7.11.1" evidence="1"/>
<comment type="caution">
    <text evidence="10">The sequence shown here is derived from an EMBL/GenBank/DDBJ whole genome shotgun (WGS) entry which is preliminary data.</text>
</comment>
<evidence type="ECO:0000313" key="11">
    <source>
        <dbReference type="Proteomes" id="UP000692954"/>
    </source>
</evidence>
<evidence type="ECO:0000256" key="1">
    <source>
        <dbReference type="ARBA" id="ARBA00012513"/>
    </source>
</evidence>
<dbReference type="Proteomes" id="UP000692954">
    <property type="component" value="Unassembled WGS sequence"/>
</dbReference>
<evidence type="ECO:0000256" key="4">
    <source>
        <dbReference type="ARBA" id="ARBA00022741"/>
    </source>
</evidence>
<dbReference type="SMART" id="SM00220">
    <property type="entry name" value="S_TKc"/>
    <property type="match status" value="1"/>
</dbReference>
<feature type="domain" description="Protein kinase" evidence="9">
    <location>
        <begin position="4"/>
        <end position="272"/>
    </location>
</feature>
<keyword evidence="5" id="KW-0418">Kinase</keyword>
<evidence type="ECO:0000259" key="9">
    <source>
        <dbReference type="PROSITE" id="PS50011"/>
    </source>
</evidence>
<reference evidence="10" key="1">
    <citation type="submission" date="2021-01" db="EMBL/GenBank/DDBJ databases">
        <authorList>
            <consortium name="Genoscope - CEA"/>
            <person name="William W."/>
        </authorList>
    </citation>
    <scope>NUCLEOTIDE SEQUENCE</scope>
</reference>
<evidence type="ECO:0000256" key="6">
    <source>
        <dbReference type="ARBA" id="ARBA00022840"/>
    </source>
</evidence>
<comment type="catalytic activity">
    <reaction evidence="7">
        <text>L-threonyl-[protein] + ATP = O-phospho-L-threonyl-[protein] + ADP + H(+)</text>
        <dbReference type="Rhea" id="RHEA:46608"/>
        <dbReference type="Rhea" id="RHEA-COMP:11060"/>
        <dbReference type="Rhea" id="RHEA-COMP:11605"/>
        <dbReference type="ChEBI" id="CHEBI:15378"/>
        <dbReference type="ChEBI" id="CHEBI:30013"/>
        <dbReference type="ChEBI" id="CHEBI:30616"/>
        <dbReference type="ChEBI" id="CHEBI:61977"/>
        <dbReference type="ChEBI" id="CHEBI:456216"/>
        <dbReference type="EC" id="2.7.11.1"/>
    </reaction>
</comment>
<keyword evidence="6" id="KW-0067">ATP-binding</keyword>
<protein>
    <recommendedName>
        <fullName evidence="1">non-specific serine/threonine protein kinase</fullName>
        <ecNumber evidence="1">2.7.11.1</ecNumber>
    </recommendedName>
</protein>
<dbReference type="EMBL" id="CAJJDN010000032">
    <property type="protein sequence ID" value="CAD8074344.1"/>
    <property type="molecule type" value="Genomic_DNA"/>
</dbReference>
<evidence type="ECO:0000256" key="5">
    <source>
        <dbReference type="ARBA" id="ARBA00022777"/>
    </source>
</evidence>
<name>A0A8S1MGC2_9CILI</name>
<evidence type="ECO:0000313" key="10">
    <source>
        <dbReference type="EMBL" id="CAD8074344.1"/>
    </source>
</evidence>
<sequence length="619" mass="73718">MSQYDLIIEKLTTNLGCLFEMEEKQNDKKTKLFAFSLSDQSQYKWLEDELSNQAQIQKTKLLRHYQKILDLHKKYYLFEYVEGKTIQSVIHTQRVKQESIPLETINNYLTKLLEALFYLHKMDILGRVFSIGNIIENQNNITLMDFGFAPEILQNSLDILAPPEIISKIVDNSKRGEYGIEIDAWLLGAFLFNLVKLYPINSYQVDNRIKEFKYSQIREYHQFLQQQMKNSKNIKANSSRYPLQLTEFIESLLKYDYKERISFSEIYQSEYIKSLKLEKNEEYLSFYENLNLNEIKKKIQLRDGVSQDDLIYSGQLTSIEVRFPNIPKIQIQSVVPNMEDEEYHQNIFQQPKNSSFLELPFMIQNNNKDQKFAKLIQIINMEQFRYFILINTANDVVTLLSNKQFGLELAVNYFLKKMGYLILHEMIAKLNEKKCPWTYSQAEWQEFQIIDVKKTLISEITQTIQNDLKELKILFDKCYNDIIKNEKLDEIIRNTLKQDQSHYQSNKNPETNIFGCTSNEFLKSGYRNMTQHLYNFLVLNVQFDDIRTKQYSLLLKTVLCHLINRIFSYDQLNTQFKNIRPLLYSYDIAPEDIFQFIESKNNDELKINEIQHLVNKYFQ</sequence>
<keyword evidence="4" id="KW-0547">Nucleotide-binding</keyword>
<dbReference type="PROSITE" id="PS50011">
    <property type="entry name" value="PROTEIN_KINASE_DOM"/>
    <property type="match status" value="1"/>
</dbReference>
<keyword evidence="11" id="KW-1185">Reference proteome</keyword>
<dbReference type="AlphaFoldDB" id="A0A8S1MGC2"/>
<dbReference type="PANTHER" id="PTHR43671:SF98">
    <property type="entry name" value="SERINE_THREONINE-PROTEIN KINASE NEK11"/>
    <property type="match status" value="1"/>
</dbReference>
<comment type="catalytic activity">
    <reaction evidence="8">
        <text>L-seryl-[protein] + ATP = O-phospho-L-seryl-[protein] + ADP + H(+)</text>
        <dbReference type="Rhea" id="RHEA:17989"/>
        <dbReference type="Rhea" id="RHEA-COMP:9863"/>
        <dbReference type="Rhea" id="RHEA-COMP:11604"/>
        <dbReference type="ChEBI" id="CHEBI:15378"/>
        <dbReference type="ChEBI" id="CHEBI:29999"/>
        <dbReference type="ChEBI" id="CHEBI:30616"/>
        <dbReference type="ChEBI" id="CHEBI:83421"/>
        <dbReference type="ChEBI" id="CHEBI:456216"/>
        <dbReference type="EC" id="2.7.11.1"/>
    </reaction>
</comment>
<gene>
    <name evidence="10" type="ORF">PSON_ATCC_30995.1.T0320022</name>
</gene>
<dbReference type="Pfam" id="PF00069">
    <property type="entry name" value="Pkinase"/>
    <property type="match status" value="1"/>
</dbReference>
<evidence type="ECO:0000256" key="7">
    <source>
        <dbReference type="ARBA" id="ARBA00047899"/>
    </source>
</evidence>
<dbReference type="PANTHER" id="PTHR43671">
    <property type="entry name" value="SERINE/THREONINE-PROTEIN KINASE NEK"/>
    <property type="match status" value="1"/>
</dbReference>
<evidence type="ECO:0000256" key="8">
    <source>
        <dbReference type="ARBA" id="ARBA00048679"/>
    </source>
</evidence>
<keyword evidence="3" id="KW-0808">Transferase</keyword>
<keyword evidence="2" id="KW-0723">Serine/threonine-protein kinase</keyword>
<evidence type="ECO:0000256" key="3">
    <source>
        <dbReference type="ARBA" id="ARBA00022679"/>
    </source>
</evidence>
<organism evidence="10 11">
    <name type="scientific">Paramecium sonneborni</name>
    <dbReference type="NCBI Taxonomy" id="65129"/>
    <lineage>
        <taxon>Eukaryota</taxon>
        <taxon>Sar</taxon>
        <taxon>Alveolata</taxon>
        <taxon>Ciliophora</taxon>
        <taxon>Intramacronucleata</taxon>
        <taxon>Oligohymenophorea</taxon>
        <taxon>Peniculida</taxon>
        <taxon>Parameciidae</taxon>
        <taxon>Paramecium</taxon>
    </lineage>
</organism>
<dbReference type="InterPro" id="IPR000719">
    <property type="entry name" value="Prot_kinase_dom"/>
</dbReference>
<evidence type="ECO:0000256" key="2">
    <source>
        <dbReference type="ARBA" id="ARBA00022527"/>
    </source>
</evidence>
<dbReference type="GO" id="GO:0005524">
    <property type="term" value="F:ATP binding"/>
    <property type="evidence" value="ECO:0007669"/>
    <property type="project" value="UniProtKB-KW"/>
</dbReference>
<proteinExistence type="predicted"/>
<dbReference type="GO" id="GO:0004674">
    <property type="term" value="F:protein serine/threonine kinase activity"/>
    <property type="evidence" value="ECO:0007669"/>
    <property type="project" value="UniProtKB-KW"/>
</dbReference>
<dbReference type="OrthoDB" id="307870at2759"/>
<dbReference type="InterPro" id="IPR050660">
    <property type="entry name" value="NEK_Ser/Thr_kinase"/>
</dbReference>
<accession>A0A8S1MGC2</accession>